<name>A0ABZ2HY29_9HYPH</name>
<dbReference type="InterPro" id="IPR028055">
    <property type="entry name" value="YidC/Oxa/ALB_C"/>
</dbReference>
<evidence type="ECO:0000256" key="8">
    <source>
        <dbReference type="ARBA" id="ARBA00022989"/>
    </source>
</evidence>
<evidence type="ECO:0000256" key="4">
    <source>
        <dbReference type="ARBA" id="ARBA00022448"/>
    </source>
</evidence>
<dbReference type="RefSeq" id="WP_338607948.1">
    <property type="nucleotide sequence ID" value="NZ_CP146275.1"/>
</dbReference>
<sequence length="608" mass="67449">MNENNRNMILAVVLSMLVLFGWQFFIAGPQLDQAQRQAELSTQQDQALDSADLAAPSADGVAGATPSSDTDTQVFASRDDALAATQRVAIETGSLSGSINLTGARIDDLHLVRYNETPDPDSPTITLLSPVGSDVPYYLEQGWVAAQGSDVTLPTAQTEWSVESGDTLTAATPVTLAWDNGEGLIFRRTVSVDDNYMFTIDQSVENSGAGDVTLFPYSRIARLYTPQTQNFFILHEGAIGILGDSNLVEKSYGNLRDEDNATMGSTGGWLGFTDKYWATAIIPPQDEAINARFFYGTGTPSGNDYRANYVAQDGVVVPAGGSASHESLAFAGAKVESIIDSYERAYSIDRFELMIDWGWFHFITKPMFYLIRLLYEFLGNFGLAILAVTVIVKAIFFPLANKSYASMANMRRVQPKMKEIQEKHKDDRAAQQQAMMELYKTEKINPISGCWPVLIQIPVFFSLYKVLFVTIEMRHAPFFGWIQDLAAPDPTHIFNLFGLLPYDPSAVPVIGSFLAIGIWPVIMGITMWVQMRLNPPPADPTQAMIFNWMPVIFTFMLATFPAGLVIYWAWNNFLSVVQQWFIMRRHGVTVDLLGNIKSSFKRKPKAAE</sequence>
<organism evidence="16 17">
    <name type="scientific">Pelagibacterium nitratireducens</name>
    <dbReference type="NCBI Taxonomy" id="1046114"/>
    <lineage>
        <taxon>Bacteria</taxon>
        <taxon>Pseudomonadati</taxon>
        <taxon>Pseudomonadota</taxon>
        <taxon>Alphaproteobacteria</taxon>
        <taxon>Hyphomicrobiales</taxon>
        <taxon>Devosiaceae</taxon>
        <taxon>Pelagibacterium</taxon>
    </lineage>
</organism>
<dbReference type="InterPro" id="IPR019998">
    <property type="entry name" value="Membr_insert_YidC"/>
</dbReference>
<accession>A0ABZ2HY29</accession>
<dbReference type="Gene3D" id="2.70.98.90">
    <property type="match status" value="1"/>
</dbReference>
<feature type="transmembrane region" description="Helical" evidence="13">
    <location>
        <begin position="506"/>
        <end position="529"/>
    </location>
</feature>
<dbReference type="InterPro" id="IPR028053">
    <property type="entry name" value="Membr_insert_YidC_N"/>
</dbReference>
<evidence type="ECO:0000259" key="14">
    <source>
        <dbReference type="Pfam" id="PF02096"/>
    </source>
</evidence>
<evidence type="ECO:0000256" key="12">
    <source>
        <dbReference type="ARBA" id="ARBA00033342"/>
    </source>
</evidence>
<dbReference type="CDD" id="cd20070">
    <property type="entry name" value="5TM_YidC_Alb3"/>
    <property type="match status" value="1"/>
</dbReference>
<keyword evidence="9 13" id="KW-0472">Membrane</keyword>
<dbReference type="NCBIfam" id="NF002353">
    <property type="entry name" value="PRK01318.1-4"/>
    <property type="match status" value="1"/>
</dbReference>
<feature type="transmembrane region" description="Helical" evidence="13">
    <location>
        <begin position="377"/>
        <end position="400"/>
    </location>
</feature>
<keyword evidence="4 13" id="KW-0813">Transport</keyword>
<comment type="similarity">
    <text evidence="2 13">Belongs to the OXA1/ALB3/YidC family. Type 1 subfamily.</text>
</comment>
<feature type="domain" description="Membrane insertase YidC/Oxa/ALB C-terminal" evidence="14">
    <location>
        <begin position="381"/>
        <end position="584"/>
    </location>
</feature>
<comment type="subunit">
    <text evidence="13">Interacts with the Sec translocase complex via SecD. Specifically interacts with transmembrane segments of nascent integral membrane proteins during membrane integration.</text>
</comment>
<evidence type="ECO:0000256" key="2">
    <source>
        <dbReference type="ARBA" id="ARBA00010527"/>
    </source>
</evidence>
<dbReference type="InterPro" id="IPR038221">
    <property type="entry name" value="YidC_periplasmic_sf"/>
</dbReference>
<feature type="domain" description="Membrane insertase YidC N-terminal" evidence="15">
    <location>
        <begin position="87"/>
        <end position="370"/>
    </location>
</feature>
<keyword evidence="17" id="KW-1185">Reference proteome</keyword>
<protein>
    <recommendedName>
        <fullName evidence="3 13">Membrane protein insertase YidC</fullName>
    </recommendedName>
    <alternativeName>
        <fullName evidence="12 13">Foldase YidC</fullName>
    </alternativeName>
    <alternativeName>
        <fullName evidence="11 13">Membrane integrase YidC</fullName>
    </alternativeName>
    <alternativeName>
        <fullName evidence="13">Membrane protein YidC</fullName>
    </alternativeName>
</protein>
<dbReference type="Pfam" id="PF02096">
    <property type="entry name" value="60KD_IMP"/>
    <property type="match status" value="1"/>
</dbReference>
<dbReference type="PRINTS" id="PR01900">
    <property type="entry name" value="YIDCPROTEIN"/>
</dbReference>
<dbReference type="HAMAP" id="MF_01810">
    <property type="entry name" value="YidC_type1"/>
    <property type="match status" value="1"/>
</dbReference>
<evidence type="ECO:0000256" key="7">
    <source>
        <dbReference type="ARBA" id="ARBA00022927"/>
    </source>
</evidence>
<dbReference type="PANTHER" id="PTHR12428">
    <property type="entry name" value="OXA1"/>
    <property type="match status" value="1"/>
</dbReference>
<feature type="transmembrane region" description="Helical" evidence="13">
    <location>
        <begin position="450"/>
        <end position="471"/>
    </location>
</feature>
<dbReference type="InterPro" id="IPR001708">
    <property type="entry name" value="YidC/ALB3/OXA1/COX18"/>
</dbReference>
<keyword evidence="10 13" id="KW-0143">Chaperone</keyword>
<keyword evidence="7 13" id="KW-0653">Protein transport</keyword>
<keyword evidence="6 13" id="KW-0812">Transmembrane</keyword>
<comment type="subcellular location">
    <subcellularLocation>
        <location evidence="1">Cell inner membrane</location>
        <topology evidence="1">Multi-pass membrane protein</topology>
    </subcellularLocation>
    <subcellularLocation>
        <location evidence="13">Cell membrane</location>
        <topology evidence="13">Multi-pass membrane protein</topology>
    </subcellularLocation>
</comment>
<feature type="transmembrane region" description="Helical" evidence="13">
    <location>
        <begin position="550"/>
        <end position="570"/>
    </location>
</feature>
<evidence type="ECO:0000256" key="3">
    <source>
        <dbReference type="ARBA" id="ARBA00015325"/>
    </source>
</evidence>
<keyword evidence="5 13" id="KW-1003">Cell membrane</keyword>
<reference evidence="16 17" key="1">
    <citation type="submission" date="2024-02" db="EMBL/GenBank/DDBJ databases">
        <title>Complete genome sequence of Pelagibacterium nitratireducens ZH15.</title>
        <authorList>
            <person name="Zhao L.H."/>
        </authorList>
    </citation>
    <scope>NUCLEOTIDE SEQUENCE [LARGE SCALE GENOMIC DNA]</scope>
    <source>
        <strain evidence="16 17">ZH15</strain>
    </source>
</reference>
<evidence type="ECO:0000256" key="1">
    <source>
        <dbReference type="ARBA" id="ARBA00004429"/>
    </source>
</evidence>
<dbReference type="PRINTS" id="PR00701">
    <property type="entry name" value="60KDINNERMP"/>
</dbReference>
<dbReference type="InterPro" id="IPR047196">
    <property type="entry name" value="YidC_ALB_C"/>
</dbReference>
<dbReference type="Proteomes" id="UP001369958">
    <property type="component" value="Chromosome"/>
</dbReference>
<dbReference type="EMBL" id="CP146275">
    <property type="protein sequence ID" value="WWT32523.1"/>
    <property type="molecule type" value="Genomic_DNA"/>
</dbReference>
<evidence type="ECO:0000256" key="9">
    <source>
        <dbReference type="ARBA" id="ARBA00023136"/>
    </source>
</evidence>
<comment type="function">
    <text evidence="13">Required for the insertion and/or proper folding and/or complex formation of integral membrane proteins into the membrane. Involved in integration of membrane proteins that insert both dependently and independently of the Sec translocase complex, as well as at least some lipoproteins. Aids folding of multispanning membrane proteins.</text>
</comment>
<dbReference type="PANTHER" id="PTHR12428:SF65">
    <property type="entry name" value="CYTOCHROME C OXIDASE ASSEMBLY PROTEIN COX18, MITOCHONDRIAL"/>
    <property type="match status" value="1"/>
</dbReference>
<evidence type="ECO:0000256" key="13">
    <source>
        <dbReference type="HAMAP-Rule" id="MF_01810"/>
    </source>
</evidence>
<dbReference type="NCBIfam" id="TIGR03592">
    <property type="entry name" value="yidC_oxa1_cterm"/>
    <property type="match status" value="1"/>
</dbReference>
<evidence type="ECO:0000313" key="16">
    <source>
        <dbReference type="EMBL" id="WWT32523.1"/>
    </source>
</evidence>
<proteinExistence type="inferred from homology"/>
<dbReference type="Pfam" id="PF14849">
    <property type="entry name" value="YidC_periplas"/>
    <property type="match status" value="1"/>
</dbReference>
<evidence type="ECO:0000256" key="6">
    <source>
        <dbReference type="ARBA" id="ARBA00022692"/>
    </source>
</evidence>
<evidence type="ECO:0000256" key="5">
    <source>
        <dbReference type="ARBA" id="ARBA00022475"/>
    </source>
</evidence>
<gene>
    <name evidence="13 16" type="primary">yidC</name>
    <name evidence="16" type="ORF">V6617_16160</name>
</gene>
<evidence type="ECO:0000256" key="10">
    <source>
        <dbReference type="ARBA" id="ARBA00023186"/>
    </source>
</evidence>
<evidence type="ECO:0000259" key="15">
    <source>
        <dbReference type="Pfam" id="PF14849"/>
    </source>
</evidence>
<evidence type="ECO:0000313" key="17">
    <source>
        <dbReference type="Proteomes" id="UP001369958"/>
    </source>
</evidence>
<evidence type="ECO:0000256" key="11">
    <source>
        <dbReference type="ARBA" id="ARBA00033245"/>
    </source>
</evidence>
<keyword evidence="8 13" id="KW-1133">Transmembrane helix</keyword>
<dbReference type="NCBIfam" id="TIGR03593">
    <property type="entry name" value="yidC_nterm"/>
    <property type="match status" value="1"/>
</dbReference>
<dbReference type="CDD" id="cd19961">
    <property type="entry name" value="EcYidC-like_peri"/>
    <property type="match status" value="1"/>
</dbReference>